<dbReference type="PANTHER" id="PTHR47660">
    <property type="entry name" value="TRANSCRIPTION FACTOR WITH C2H2 AND ZN(2)-CYS(6) DNA BINDING DOMAIN (EUROFUNG)-RELATED-RELATED"/>
    <property type="match status" value="1"/>
</dbReference>
<dbReference type="InterPro" id="IPR001138">
    <property type="entry name" value="Zn2Cys6_DnaBD"/>
</dbReference>
<evidence type="ECO:0000256" key="2">
    <source>
        <dbReference type="ARBA" id="ARBA00022771"/>
    </source>
</evidence>
<name>A0AB38LNB0_AURPU</name>
<evidence type="ECO:0000256" key="3">
    <source>
        <dbReference type="ARBA" id="ARBA00022833"/>
    </source>
</evidence>
<dbReference type="CDD" id="cd12148">
    <property type="entry name" value="fungal_TF_MHR"/>
    <property type="match status" value="1"/>
</dbReference>
<keyword evidence="5" id="KW-0804">Transcription</keyword>
<dbReference type="Pfam" id="PF00172">
    <property type="entry name" value="Zn_clus"/>
    <property type="match status" value="1"/>
</dbReference>
<protein>
    <recommendedName>
        <fullName evidence="13">C2H2-type domain-containing protein</fullName>
    </recommendedName>
</protein>
<accession>A0AB38LNB0</accession>
<dbReference type="InterPro" id="IPR013087">
    <property type="entry name" value="Znf_C2H2_type"/>
</dbReference>
<dbReference type="Pfam" id="PF04082">
    <property type="entry name" value="Fungal_trans"/>
    <property type="match status" value="1"/>
</dbReference>
<evidence type="ECO:0000259" key="9">
    <source>
        <dbReference type="PROSITE" id="PS50048"/>
    </source>
</evidence>
<sequence>MADNAGREKPLSCQVCNKSFGRSEHLKRHVLTHTRSREYQCRICRKSFFRNFVDTEWMHASSFARLTFSRDALSRHENTHLTSGSNLLQRGGRACIACASSKTRCSGQVPCNRCQKRSLQCNYPEASIDQQGSPEGQLSAPYIIHSMADSNLFTNAPPQNITDSAMVQTSHGTPDLPQVTASTVNYQNITQDQTNHADQYQQDVDVTFNSSLVPNIYSTINWLGYEEGNNFEGGLEQDWQYPDQLFNFYMPASDTHSISQISQSPANQREIEIPAGRDYVQHNDNVSTPWDIGTIQTSITDGSTPTPGEFYVDGGTARLPRMRKRRAMSTYALLDSRRRVFSMALPSDLTFPTLSWEWFDAKAYATLESQYLDICASSTSLFAPFESVNLPEKALFDYLCTLYVEHCNTVVPFLHIPTLKLRQQNWLLSLSMAAIGSHYLKGQESNTFVLSMHEFVRRLLVFAGERPEQLSLDFVTRYRVTLLHAIGRTYCGDEPLRTQGLDLQSKLGSYFKDYPVQSEPARLVSTEGTESNWHRWSERESGIRLKHCTWFLDCIWSFQFQTRTALSLSDAAITLPSNDKTWNASSATEWSQLMQENKYRPDLLTALDTLYMSKTVPASHGEFSRVLLIYGLHRRLWEVESYYSQVLSHWRPGNQQGPGAGCLPSRPVWPPSLVVFKQWQNLTCDSLDVLHWTANATIGEASGFEHTTVLHLHLARVTLLTPIREIVNLARYLAGEKGSKTESEITADRQAVQRWAFQHQYKARLASIHAGVVFWHVRRFSANAFYEPTAVAHAALVLWAFSAFSSKTAAPVDSSSTRESYPTSRGATAPAANDSSDSESSSDTIILLDRPADDEIVQEFVTNGPRMRANMTGVGDLYGEKGPERVLREGSKILKTLGCWRVWESWAKVLDRLTGVCKRERKRARDQTGQEHTQAISIVTGAESVE</sequence>
<keyword evidence="4" id="KW-0805">Transcription regulation</keyword>
<evidence type="ECO:0000313" key="11">
    <source>
        <dbReference type="EMBL" id="THY69687.1"/>
    </source>
</evidence>
<dbReference type="SMART" id="SM00066">
    <property type="entry name" value="GAL4"/>
    <property type="match status" value="1"/>
</dbReference>
<evidence type="ECO:0000259" key="10">
    <source>
        <dbReference type="PROSITE" id="PS50157"/>
    </source>
</evidence>
<evidence type="ECO:0000256" key="5">
    <source>
        <dbReference type="ARBA" id="ARBA00023163"/>
    </source>
</evidence>
<dbReference type="EMBL" id="QZBJ01000094">
    <property type="protein sequence ID" value="THY69687.1"/>
    <property type="molecule type" value="Genomic_DNA"/>
</dbReference>
<dbReference type="PROSITE" id="PS00028">
    <property type="entry name" value="ZINC_FINGER_C2H2_1"/>
    <property type="match status" value="1"/>
</dbReference>
<dbReference type="PROSITE" id="PS00463">
    <property type="entry name" value="ZN2_CY6_FUNGAL_1"/>
    <property type="match status" value="1"/>
</dbReference>
<dbReference type="InterPro" id="IPR036236">
    <property type="entry name" value="Znf_C2H2_sf"/>
</dbReference>
<evidence type="ECO:0000313" key="12">
    <source>
        <dbReference type="Proteomes" id="UP000305064"/>
    </source>
</evidence>
<dbReference type="GO" id="GO:0008270">
    <property type="term" value="F:zinc ion binding"/>
    <property type="evidence" value="ECO:0007669"/>
    <property type="project" value="UniProtKB-KW"/>
</dbReference>
<dbReference type="GO" id="GO:0000981">
    <property type="term" value="F:DNA-binding transcription factor activity, RNA polymerase II-specific"/>
    <property type="evidence" value="ECO:0007669"/>
    <property type="project" value="InterPro"/>
</dbReference>
<dbReference type="SMART" id="SM00355">
    <property type="entry name" value="ZnF_C2H2"/>
    <property type="match status" value="2"/>
</dbReference>
<evidence type="ECO:0008006" key="13">
    <source>
        <dbReference type="Google" id="ProtNLM"/>
    </source>
</evidence>
<feature type="compositionally biased region" description="Polar residues" evidence="8">
    <location>
        <begin position="811"/>
        <end position="826"/>
    </location>
</feature>
<gene>
    <name evidence="11" type="ORF">D6C94_09324</name>
</gene>
<dbReference type="GO" id="GO:0006351">
    <property type="term" value="P:DNA-templated transcription"/>
    <property type="evidence" value="ECO:0007669"/>
    <property type="project" value="InterPro"/>
</dbReference>
<dbReference type="PROSITE" id="PS50048">
    <property type="entry name" value="ZN2_CY6_FUNGAL_2"/>
    <property type="match status" value="1"/>
</dbReference>
<dbReference type="Gene3D" id="4.10.240.10">
    <property type="entry name" value="Zn(2)-C6 fungal-type DNA-binding domain"/>
    <property type="match status" value="1"/>
</dbReference>
<comment type="caution">
    <text evidence="11">The sequence shown here is derived from an EMBL/GenBank/DDBJ whole genome shotgun (WGS) entry which is preliminary data.</text>
</comment>
<dbReference type="Proteomes" id="UP000305064">
    <property type="component" value="Unassembled WGS sequence"/>
</dbReference>
<reference evidence="11 12" key="1">
    <citation type="submission" date="2018-10" db="EMBL/GenBank/DDBJ databases">
        <title>Fifty Aureobasidium pullulans genomes reveal a recombining polyextremotolerant generalist.</title>
        <authorList>
            <person name="Gostincar C."/>
            <person name="Turk M."/>
            <person name="Zajc J."/>
            <person name="Gunde-Cimerman N."/>
        </authorList>
    </citation>
    <scope>NUCLEOTIDE SEQUENCE [LARGE SCALE GENOMIC DNA]</scope>
    <source>
        <strain evidence="11 12">EXF-4256</strain>
    </source>
</reference>
<dbReference type="PANTHER" id="PTHR47660:SF7">
    <property type="entry name" value="TRANSCRIPTION FACTOR WITH C2H2 AND ZN(2)-CYS(6) DNA BINDING DOMAIN (EUROFUNG)"/>
    <property type="match status" value="1"/>
</dbReference>
<evidence type="ECO:0000256" key="4">
    <source>
        <dbReference type="ARBA" id="ARBA00023015"/>
    </source>
</evidence>
<feature type="region of interest" description="Disordered" evidence="8">
    <location>
        <begin position="922"/>
        <end position="946"/>
    </location>
</feature>
<keyword evidence="1" id="KW-0479">Metal-binding</keyword>
<dbReference type="AlphaFoldDB" id="A0AB38LNB0"/>
<feature type="domain" description="C2H2-type" evidence="10">
    <location>
        <begin position="11"/>
        <end position="38"/>
    </location>
</feature>
<dbReference type="InterPro" id="IPR007219">
    <property type="entry name" value="XnlR_reg_dom"/>
</dbReference>
<evidence type="ECO:0000256" key="8">
    <source>
        <dbReference type="SAM" id="MobiDB-lite"/>
    </source>
</evidence>
<feature type="compositionally biased region" description="Low complexity" evidence="8">
    <location>
        <begin position="834"/>
        <end position="843"/>
    </location>
</feature>
<keyword evidence="2 7" id="KW-0863">Zinc-finger</keyword>
<dbReference type="FunFam" id="3.30.160.60:FF:000065">
    <property type="entry name" value="B-cell CLL/lymphoma 6, member B"/>
    <property type="match status" value="1"/>
</dbReference>
<dbReference type="SUPFAM" id="SSF57701">
    <property type="entry name" value="Zn2/Cys6 DNA-binding domain"/>
    <property type="match status" value="1"/>
</dbReference>
<proteinExistence type="predicted"/>
<dbReference type="Gene3D" id="3.30.160.60">
    <property type="entry name" value="Classic Zinc Finger"/>
    <property type="match status" value="1"/>
</dbReference>
<evidence type="ECO:0000256" key="1">
    <source>
        <dbReference type="ARBA" id="ARBA00022723"/>
    </source>
</evidence>
<dbReference type="GO" id="GO:0003677">
    <property type="term" value="F:DNA binding"/>
    <property type="evidence" value="ECO:0007669"/>
    <property type="project" value="InterPro"/>
</dbReference>
<evidence type="ECO:0000256" key="6">
    <source>
        <dbReference type="ARBA" id="ARBA00023242"/>
    </source>
</evidence>
<dbReference type="CDD" id="cd00067">
    <property type="entry name" value="GAL4"/>
    <property type="match status" value="1"/>
</dbReference>
<evidence type="ECO:0000256" key="7">
    <source>
        <dbReference type="PROSITE-ProRule" id="PRU00042"/>
    </source>
</evidence>
<dbReference type="SUPFAM" id="SSF57667">
    <property type="entry name" value="beta-beta-alpha zinc fingers"/>
    <property type="match status" value="1"/>
</dbReference>
<dbReference type="InterPro" id="IPR036864">
    <property type="entry name" value="Zn2-C6_fun-type_DNA-bd_sf"/>
</dbReference>
<keyword evidence="6" id="KW-0539">Nucleus</keyword>
<keyword evidence="3" id="KW-0862">Zinc</keyword>
<feature type="domain" description="Zn(2)-C6 fungal-type" evidence="9">
    <location>
        <begin position="94"/>
        <end position="123"/>
    </location>
</feature>
<organism evidence="11 12">
    <name type="scientific">Aureobasidium pullulans</name>
    <name type="common">Black yeast</name>
    <name type="synonym">Pullularia pullulans</name>
    <dbReference type="NCBI Taxonomy" id="5580"/>
    <lineage>
        <taxon>Eukaryota</taxon>
        <taxon>Fungi</taxon>
        <taxon>Dikarya</taxon>
        <taxon>Ascomycota</taxon>
        <taxon>Pezizomycotina</taxon>
        <taxon>Dothideomycetes</taxon>
        <taxon>Dothideomycetidae</taxon>
        <taxon>Dothideales</taxon>
        <taxon>Saccotheciaceae</taxon>
        <taxon>Aureobasidium</taxon>
    </lineage>
</organism>
<feature type="region of interest" description="Disordered" evidence="8">
    <location>
        <begin position="811"/>
        <end position="843"/>
    </location>
</feature>
<dbReference type="PROSITE" id="PS50157">
    <property type="entry name" value="ZINC_FINGER_C2H2_2"/>
    <property type="match status" value="1"/>
</dbReference>